<evidence type="ECO:0000256" key="1">
    <source>
        <dbReference type="ARBA" id="ARBA00004651"/>
    </source>
</evidence>
<sequence length="581" mass="63156">MSDTDKDLINKPKKNPVHFGDAIDDIEPDLEALADATWNDVFVACCVHTHEEWAWIGFGILCVATLLYFFMVSLDMMGSSAKVLTGCSAGGMFGDDANPITGLMIGLISTAMLHSSSTTTSIIVSLVGNGITLEQGIYMMMGANIGTTITNAMVAIGQMGDPDQLERAFGGAVVHDIYNYLSVVIMLPLELATGFLRHLSGAMVKNAKSNEGSDQTTWAGPIKKYVSPIGERVIKSNSKLIIAVGDGSGSCSEGGGFYPILCEPGEPTVAKCKQVGLISCRKETGRCPIFFQPDATAKDDQISGGVVMVLSIGMLFICLLFLVYVLNRLLMGLSIRIIYKATNVNGYLSIIMGTGLTMLVQSSTVVTSVLTPLVGIGAITIEQMYPLTLGANLGTCITALMASLVTEGVLGLQVALCHLIFNVMGIIFFYVIPITRVPVIYPAKQLGKMTRLWRGFPVLFIAISFFLFPVTLMGLSYLIAAEAMGLKVIGWVLVICLLIGCGYFAFWWYYQDGKQKTLDTFKKREHRRVTMETLPEDMDYVKTTLRSLIDHTGLPIEDDEEEQTDRKTLKDDDEDSDEVAA</sequence>
<evidence type="ECO:0000256" key="4">
    <source>
        <dbReference type="ARBA" id="ARBA00022692"/>
    </source>
</evidence>
<organism evidence="9 10">
    <name type="scientific">Fistulifera solaris</name>
    <name type="common">Oleaginous diatom</name>
    <dbReference type="NCBI Taxonomy" id="1519565"/>
    <lineage>
        <taxon>Eukaryota</taxon>
        <taxon>Sar</taxon>
        <taxon>Stramenopiles</taxon>
        <taxon>Ochrophyta</taxon>
        <taxon>Bacillariophyta</taxon>
        <taxon>Bacillariophyceae</taxon>
        <taxon>Bacillariophycidae</taxon>
        <taxon>Naviculales</taxon>
        <taxon>Naviculaceae</taxon>
        <taxon>Fistulifera</taxon>
    </lineage>
</organism>
<evidence type="ECO:0000256" key="2">
    <source>
        <dbReference type="ARBA" id="ARBA00005808"/>
    </source>
</evidence>
<feature type="transmembrane region" description="Helical" evidence="8">
    <location>
        <begin position="385"/>
        <end position="404"/>
    </location>
</feature>
<proteinExistence type="inferred from homology"/>
<feature type="region of interest" description="Disordered" evidence="7">
    <location>
        <begin position="554"/>
        <end position="581"/>
    </location>
</feature>
<dbReference type="PANTHER" id="PTHR10010">
    <property type="entry name" value="SOLUTE CARRIER FAMILY 34 SODIUM PHOSPHATE , MEMBER 2-RELATED"/>
    <property type="match status" value="1"/>
</dbReference>
<evidence type="ECO:0000256" key="8">
    <source>
        <dbReference type="SAM" id="Phobius"/>
    </source>
</evidence>
<gene>
    <name evidence="9" type="ORF">FisN_23Lu041</name>
</gene>
<dbReference type="GO" id="GO:0005436">
    <property type="term" value="F:sodium:phosphate symporter activity"/>
    <property type="evidence" value="ECO:0007669"/>
    <property type="project" value="InterPro"/>
</dbReference>
<reference evidence="9 10" key="1">
    <citation type="journal article" date="2015" name="Plant Cell">
        <title>Oil accumulation by the oleaginous diatom Fistulifera solaris as revealed by the genome and transcriptome.</title>
        <authorList>
            <person name="Tanaka T."/>
            <person name="Maeda Y."/>
            <person name="Veluchamy A."/>
            <person name="Tanaka M."/>
            <person name="Abida H."/>
            <person name="Marechal E."/>
            <person name="Bowler C."/>
            <person name="Muto M."/>
            <person name="Sunaga Y."/>
            <person name="Tanaka M."/>
            <person name="Yoshino T."/>
            <person name="Taniguchi T."/>
            <person name="Fukuda Y."/>
            <person name="Nemoto M."/>
            <person name="Matsumoto M."/>
            <person name="Wong P.S."/>
            <person name="Aburatani S."/>
            <person name="Fujibuchi W."/>
        </authorList>
    </citation>
    <scope>NUCLEOTIDE SEQUENCE [LARGE SCALE GENOMIC DNA]</scope>
    <source>
        <strain evidence="9 10">JPCC DA0580</strain>
    </source>
</reference>
<dbReference type="EMBL" id="BDSP01000247">
    <property type="protein sequence ID" value="GAX26507.1"/>
    <property type="molecule type" value="Genomic_DNA"/>
</dbReference>
<evidence type="ECO:0000256" key="7">
    <source>
        <dbReference type="SAM" id="MobiDB-lite"/>
    </source>
</evidence>
<feature type="transmembrane region" description="Helical" evidence="8">
    <location>
        <begin position="53"/>
        <end position="72"/>
    </location>
</feature>
<keyword evidence="5 8" id="KW-1133">Transmembrane helix</keyword>
<evidence type="ECO:0000256" key="5">
    <source>
        <dbReference type="ARBA" id="ARBA00022989"/>
    </source>
</evidence>
<feature type="transmembrane region" description="Helical" evidence="8">
    <location>
        <begin position="306"/>
        <end position="326"/>
    </location>
</feature>
<evidence type="ECO:0000256" key="6">
    <source>
        <dbReference type="ARBA" id="ARBA00023136"/>
    </source>
</evidence>
<dbReference type="PANTHER" id="PTHR10010:SF46">
    <property type="entry name" value="SODIUM-DEPENDENT PHOSPHATE TRANSPORT PROTEIN 2B"/>
    <property type="match status" value="1"/>
</dbReference>
<feature type="transmembrane region" description="Helical" evidence="8">
    <location>
        <begin position="137"/>
        <end position="157"/>
    </location>
</feature>
<keyword evidence="6 8" id="KW-0472">Membrane</keyword>
<dbReference type="InParanoid" id="A0A1Z5KJX5"/>
<feature type="transmembrane region" description="Helical" evidence="8">
    <location>
        <begin position="452"/>
        <end position="476"/>
    </location>
</feature>
<comment type="subcellular location">
    <subcellularLocation>
        <location evidence="1">Cell membrane</location>
        <topology evidence="1">Multi-pass membrane protein</topology>
    </subcellularLocation>
</comment>
<keyword evidence="10" id="KW-1185">Reference proteome</keyword>
<accession>A0A1Z5KJX5</accession>
<dbReference type="NCBIfam" id="NF037997">
    <property type="entry name" value="Na_Pi_symport"/>
    <property type="match status" value="2"/>
</dbReference>
<dbReference type="GO" id="GO:0044341">
    <property type="term" value="P:sodium-dependent phosphate transport"/>
    <property type="evidence" value="ECO:0007669"/>
    <property type="project" value="InterPro"/>
</dbReference>
<keyword evidence="3" id="KW-1003">Cell membrane</keyword>
<dbReference type="AlphaFoldDB" id="A0A1Z5KJX5"/>
<dbReference type="Proteomes" id="UP000198406">
    <property type="component" value="Unassembled WGS sequence"/>
</dbReference>
<dbReference type="GO" id="GO:0005886">
    <property type="term" value="C:plasma membrane"/>
    <property type="evidence" value="ECO:0007669"/>
    <property type="project" value="UniProtKB-SubCell"/>
</dbReference>
<evidence type="ECO:0000313" key="9">
    <source>
        <dbReference type="EMBL" id="GAX26507.1"/>
    </source>
</evidence>
<comment type="caution">
    <text evidence="9">The sequence shown here is derived from an EMBL/GenBank/DDBJ whole genome shotgun (WGS) entry which is preliminary data.</text>
</comment>
<feature type="transmembrane region" description="Helical" evidence="8">
    <location>
        <begin position="488"/>
        <end position="510"/>
    </location>
</feature>
<dbReference type="InterPro" id="IPR003841">
    <property type="entry name" value="Na/Pi_transpt"/>
</dbReference>
<feature type="transmembrane region" description="Helical" evidence="8">
    <location>
        <begin position="346"/>
        <end position="373"/>
    </location>
</feature>
<protein>
    <submittedName>
        <fullName evidence="9">Solute carrier family 34</fullName>
    </submittedName>
</protein>
<feature type="transmembrane region" description="Helical" evidence="8">
    <location>
        <begin position="177"/>
        <end position="196"/>
    </location>
</feature>
<name>A0A1Z5KJX5_FISSO</name>
<keyword evidence="4 8" id="KW-0812">Transmembrane</keyword>
<evidence type="ECO:0000313" key="10">
    <source>
        <dbReference type="Proteomes" id="UP000198406"/>
    </source>
</evidence>
<dbReference type="Pfam" id="PF02690">
    <property type="entry name" value="Na_Pi_cotrans"/>
    <property type="match status" value="2"/>
</dbReference>
<feature type="compositionally biased region" description="Acidic residues" evidence="7">
    <location>
        <begin position="571"/>
        <end position="581"/>
    </location>
</feature>
<feature type="transmembrane region" description="Helical" evidence="8">
    <location>
        <begin position="410"/>
        <end position="432"/>
    </location>
</feature>
<dbReference type="OrthoDB" id="67833at2759"/>
<evidence type="ECO:0000256" key="3">
    <source>
        <dbReference type="ARBA" id="ARBA00022475"/>
    </source>
</evidence>
<comment type="similarity">
    <text evidence="2">Belongs to the SLC34A transporter family.</text>
</comment>